<evidence type="ECO:0000256" key="4">
    <source>
        <dbReference type="ARBA" id="ARBA00023015"/>
    </source>
</evidence>
<dbReference type="InterPro" id="IPR007050">
    <property type="entry name" value="HTH_bacterioopsin"/>
</dbReference>
<dbReference type="EMBL" id="JBHSJG010000029">
    <property type="protein sequence ID" value="MFC4987739.1"/>
    <property type="molecule type" value="Genomic_DNA"/>
</dbReference>
<dbReference type="Gene3D" id="3.30.450.20">
    <property type="entry name" value="PAS domain"/>
    <property type="match status" value="1"/>
</dbReference>
<dbReference type="InterPro" id="IPR000700">
    <property type="entry name" value="PAS-assoc_C"/>
</dbReference>
<accession>A0ABD5QDU1</accession>
<dbReference type="SMART" id="SM00091">
    <property type="entry name" value="PAS"/>
    <property type="match status" value="2"/>
</dbReference>
<keyword evidence="5" id="KW-0804">Transcription</keyword>
<dbReference type="PANTHER" id="PTHR47429">
    <property type="entry name" value="PROTEIN TWIN LOV 1"/>
    <property type="match status" value="1"/>
</dbReference>
<evidence type="ECO:0000256" key="1">
    <source>
        <dbReference type="ARBA" id="ARBA00022630"/>
    </source>
</evidence>
<dbReference type="Pfam" id="PF04967">
    <property type="entry name" value="HTH_10"/>
    <property type="match status" value="1"/>
</dbReference>
<gene>
    <name evidence="8" type="ORF">ACFPFO_08170</name>
</gene>
<dbReference type="SUPFAM" id="SSF55785">
    <property type="entry name" value="PYP-like sensor domain (PAS domain)"/>
    <property type="match status" value="1"/>
</dbReference>
<evidence type="ECO:0000256" key="2">
    <source>
        <dbReference type="ARBA" id="ARBA00022643"/>
    </source>
</evidence>
<keyword evidence="2" id="KW-0288">FMN</keyword>
<dbReference type="PROSITE" id="PS50113">
    <property type="entry name" value="PAC"/>
    <property type="match status" value="1"/>
</dbReference>
<sequence length="620" mass="66044">MANIDGTPGGRGSGEPGAARAALDSLIDPVVAVEEGRLSYANAAAVEAFDLPPDPAGGSAAELAWWTAVEPEIREATIGTAREVSGEALPAPARIHRQDGGATVTFDGDGGPPARDRAVKDRAMNEAPVGITIADAESEDVPLVYANEAFERVTGYPVSEVVGQNCRFLQGEESDPEAIEAMWRAVEEAEPVTVELVNYRKDGTSFWNEVTIAPVREAGELTHFVGFQNDVTKRKRAELALERRTAELEHVLSRIEGLVRDVTAAAAGATDRPTLETAVCERIAEEAGYEGVWIGERDAGRGTIEVRASAGIDPEALPLNADHPAPEAIGEGEARLGPEEAAFPLVHNDVEYGVLVVRGGAIDDRERAILSALSRAVASGINARETSRILETDAIVAVSLRIDDRGFAPAALSAAADCRLEYRRSTHLAEEPAALFTVSGATPGALEDAAANLEGVSVRTVVERGTEGSPELLVELRTEEPGFVEWLSTRGGVVRSISAGDGEADVALELPAAADVRAVVEAIEERHPGTDTRSIRRHERAGETRAEFASRLEADLTDRQLAALRRAYLGGYFEWPRPTTGEDLAESMGVARPTFHEHLRTAERKLCAALFEGDEPGDTA</sequence>
<dbReference type="Pfam" id="PF15915">
    <property type="entry name" value="BAT"/>
    <property type="match status" value="1"/>
</dbReference>
<feature type="domain" description="PAC" evidence="7">
    <location>
        <begin position="190"/>
        <end position="243"/>
    </location>
</feature>
<feature type="domain" description="PAS" evidence="6">
    <location>
        <begin position="116"/>
        <end position="189"/>
    </location>
</feature>
<dbReference type="InterPro" id="IPR035965">
    <property type="entry name" value="PAS-like_dom_sf"/>
</dbReference>
<keyword evidence="1" id="KW-0285">Flavoprotein</keyword>
<dbReference type="Pfam" id="PF13426">
    <property type="entry name" value="PAS_9"/>
    <property type="match status" value="1"/>
</dbReference>
<dbReference type="PROSITE" id="PS50112">
    <property type="entry name" value="PAS"/>
    <property type="match status" value="1"/>
</dbReference>
<organism evidence="8 9">
    <name type="scientific">Saliphagus infecundisoli</name>
    <dbReference type="NCBI Taxonomy" id="1849069"/>
    <lineage>
        <taxon>Archaea</taxon>
        <taxon>Methanobacteriati</taxon>
        <taxon>Methanobacteriota</taxon>
        <taxon>Stenosarchaea group</taxon>
        <taxon>Halobacteria</taxon>
        <taxon>Halobacteriales</taxon>
        <taxon>Natrialbaceae</taxon>
        <taxon>Saliphagus</taxon>
    </lineage>
</organism>
<evidence type="ECO:0000259" key="6">
    <source>
        <dbReference type="PROSITE" id="PS50112"/>
    </source>
</evidence>
<reference evidence="8 9" key="1">
    <citation type="journal article" date="2019" name="Int. J. Syst. Evol. Microbiol.">
        <title>The Global Catalogue of Microorganisms (GCM) 10K type strain sequencing project: providing services to taxonomists for standard genome sequencing and annotation.</title>
        <authorList>
            <consortium name="The Broad Institute Genomics Platform"/>
            <consortium name="The Broad Institute Genome Sequencing Center for Infectious Disease"/>
            <person name="Wu L."/>
            <person name="Ma J."/>
        </authorList>
    </citation>
    <scope>NUCLEOTIDE SEQUENCE [LARGE SCALE GENOMIC DNA]</scope>
    <source>
        <strain evidence="8 9">CGMCC 1.15824</strain>
    </source>
</reference>
<dbReference type="RefSeq" id="WP_224827833.1">
    <property type="nucleotide sequence ID" value="NZ_JAIVEF010000002.1"/>
</dbReference>
<evidence type="ECO:0000256" key="3">
    <source>
        <dbReference type="ARBA" id="ARBA00022991"/>
    </source>
</evidence>
<evidence type="ECO:0000256" key="5">
    <source>
        <dbReference type="ARBA" id="ARBA00023163"/>
    </source>
</evidence>
<keyword evidence="9" id="KW-1185">Reference proteome</keyword>
<dbReference type="Proteomes" id="UP001595925">
    <property type="component" value="Unassembled WGS sequence"/>
</dbReference>
<proteinExistence type="predicted"/>
<evidence type="ECO:0000313" key="8">
    <source>
        <dbReference type="EMBL" id="MFC4987739.1"/>
    </source>
</evidence>
<protein>
    <submittedName>
        <fullName evidence="8">Bacterio-opsin activator domain-containing protein</fullName>
    </submittedName>
</protein>
<keyword evidence="4" id="KW-0805">Transcription regulation</keyword>
<dbReference type="InterPro" id="IPR001610">
    <property type="entry name" value="PAC"/>
</dbReference>
<dbReference type="SUPFAM" id="SSF55781">
    <property type="entry name" value="GAF domain-like"/>
    <property type="match status" value="1"/>
</dbReference>
<dbReference type="PANTHER" id="PTHR47429:SF2">
    <property type="entry name" value="PROTEIN TWIN LOV 1"/>
    <property type="match status" value="1"/>
</dbReference>
<evidence type="ECO:0000259" key="7">
    <source>
        <dbReference type="PROSITE" id="PS50113"/>
    </source>
</evidence>
<evidence type="ECO:0000313" key="9">
    <source>
        <dbReference type="Proteomes" id="UP001595925"/>
    </source>
</evidence>
<dbReference type="CDD" id="cd00130">
    <property type="entry name" value="PAS"/>
    <property type="match status" value="1"/>
</dbReference>
<dbReference type="AlphaFoldDB" id="A0ABD5QDU1"/>
<dbReference type="InterPro" id="IPR000014">
    <property type="entry name" value="PAS"/>
</dbReference>
<comment type="caution">
    <text evidence="8">The sequence shown here is derived from an EMBL/GenBank/DDBJ whole genome shotgun (WGS) entry which is preliminary data.</text>
</comment>
<keyword evidence="3" id="KW-0157">Chromophore</keyword>
<dbReference type="NCBIfam" id="TIGR00229">
    <property type="entry name" value="sensory_box"/>
    <property type="match status" value="1"/>
</dbReference>
<dbReference type="SMART" id="SM00086">
    <property type="entry name" value="PAC"/>
    <property type="match status" value="1"/>
</dbReference>
<dbReference type="InterPro" id="IPR031803">
    <property type="entry name" value="BAT_GAF/HTH-assoc"/>
</dbReference>
<name>A0ABD5QDU1_9EURY</name>